<evidence type="ECO:0000259" key="5">
    <source>
        <dbReference type="PROSITE" id="PS50932"/>
    </source>
</evidence>
<reference evidence="6 7" key="1">
    <citation type="submission" date="2017-05" db="EMBL/GenBank/DDBJ databases">
        <title>Biotechnological potential of actinobacteria isolated from South African environments.</title>
        <authorList>
            <person name="Le Roes-Hill M."/>
            <person name="Prins A."/>
            <person name="Durrell K.A."/>
        </authorList>
    </citation>
    <scope>NUCLEOTIDE SEQUENCE [LARGE SCALE GENOMIC DNA]</scope>
    <source>
        <strain evidence="6">M26</strain>
    </source>
</reference>
<evidence type="ECO:0000256" key="1">
    <source>
        <dbReference type="ARBA" id="ARBA00023015"/>
    </source>
</evidence>
<evidence type="ECO:0000313" key="7">
    <source>
        <dbReference type="Proteomes" id="UP000194761"/>
    </source>
</evidence>
<evidence type="ECO:0000256" key="2">
    <source>
        <dbReference type="ARBA" id="ARBA00023125"/>
    </source>
</evidence>
<feature type="domain" description="HTH lacI-type" evidence="5">
    <location>
        <begin position="36"/>
        <end position="90"/>
    </location>
</feature>
<protein>
    <submittedName>
        <fullName evidence="6">LacI family transcriptional regulator</fullName>
    </submittedName>
</protein>
<keyword evidence="7" id="KW-1185">Reference proteome</keyword>
<dbReference type="Pfam" id="PF13377">
    <property type="entry name" value="Peripla_BP_3"/>
    <property type="match status" value="1"/>
</dbReference>
<dbReference type="SUPFAM" id="SSF53822">
    <property type="entry name" value="Periplasmic binding protein-like I"/>
    <property type="match status" value="1"/>
</dbReference>
<dbReference type="InterPro" id="IPR000843">
    <property type="entry name" value="HTH_LacI"/>
</dbReference>
<dbReference type="AlphaFoldDB" id="A0A243RJW6"/>
<dbReference type="PROSITE" id="PS00356">
    <property type="entry name" value="HTH_LACI_1"/>
    <property type="match status" value="1"/>
</dbReference>
<evidence type="ECO:0000256" key="4">
    <source>
        <dbReference type="SAM" id="MobiDB-lite"/>
    </source>
</evidence>
<evidence type="ECO:0000313" key="6">
    <source>
        <dbReference type="EMBL" id="OUC95165.1"/>
    </source>
</evidence>
<gene>
    <name evidence="6" type="ORF">CA984_19630</name>
</gene>
<dbReference type="SMART" id="SM00354">
    <property type="entry name" value="HTH_LACI"/>
    <property type="match status" value="1"/>
</dbReference>
<organism evidence="6 7">
    <name type="scientific">Streptosporangium minutum</name>
    <dbReference type="NCBI Taxonomy" id="569862"/>
    <lineage>
        <taxon>Bacteria</taxon>
        <taxon>Bacillati</taxon>
        <taxon>Actinomycetota</taxon>
        <taxon>Actinomycetes</taxon>
        <taxon>Streptosporangiales</taxon>
        <taxon>Streptosporangiaceae</taxon>
        <taxon>Streptosporangium</taxon>
    </lineage>
</organism>
<proteinExistence type="predicted"/>
<dbReference type="InterPro" id="IPR028082">
    <property type="entry name" value="Peripla_BP_I"/>
</dbReference>
<accession>A0A243RJW6</accession>
<feature type="region of interest" description="Disordered" evidence="4">
    <location>
        <begin position="1"/>
        <end position="29"/>
    </location>
</feature>
<dbReference type="CDD" id="cd06293">
    <property type="entry name" value="PBP1_LacI-like"/>
    <property type="match status" value="1"/>
</dbReference>
<dbReference type="PANTHER" id="PTHR30146">
    <property type="entry name" value="LACI-RELATED TRANSCRIPTIONAL REPRESSOR"/>
    <property type="match status" value="1"/>
</dbReference>
<keyword evidence="2" id="KW-0238">DNA-binding</keyword>
<dbReference type="Proteomes" id="UP000194761">
    <property type="component" value="Unassembled WGS sequence"/>
</dbReference>
<comment type="caution">
    <text evidence="6">The sequence shown here is derived from an EMBL/GenBank/DDBJ whole genome shotgun (WGS) entry which is preliminary data.</text>
</comment>
<name>A0A243RJW6_9ACTN</name>
<dbReference type="GO" id="GO:0000976">
    <property type="term" value="F:transcription cis-regulatory region binding"/>
    <property type="evidence" value="ECO:0007669"/>
    <property type="project" value="TreeGrafter"/>
</dbReference>
<sequence length="376" mass="39970">MTETDKTAEASPSRPRPRRSAKLDAEDTRAQGRRRLSMVDVAAHAGVSVGTVSNVLNRPEIVARPTLLRVKAAIETLGFVPSAPARQLRAGASRSVGVVVRDIGNPFFTEVLPGIESRLSEEQLLLVVCSSNDSPEKEAHYLQTLEQHRVPGILITPAGDDIGHLVDLHRRGVGVVLLDRPGADSQLCAVAVDNVRGGELAGNHLLSLGHRRIGFLNGPPAIRQCRDRREGLLRAVRNAGLAPDEVVTEVTLPVLNAAGGEAGLDELLAMAGPPPTALFCMNDMVALGALRNLEQRGMAVPGEMAVVGYDDVEFAALLSPSLTSIRQPKQQLGRAAAELLLTDARGDAGHWHQEIVFQPELVVRASSSAPARPSAG</sequence>
<dbReference type="Gene3D" id="3.40.50.2300">
    <property type="match status" value="2"/>
</dbReference>
<dbReference type="PROSITE" id="PS50932">
    <property type="entry name" value="HTH_LACI_2"/>
    <property type="match status" value="1"/>
</dbReference>
<dbReference type="GO" id="GO:0003700">
    <property type="term" value="F:DNA-binding transcription factor activity"/>
    <property type="evidence" value="ECO:0007669"/>
    <property type="project" value="TreeGrafter"/>
</dbReference>
<dbReference type="EMBL" id="NGFP01000087">
    <property type="protein sequence ID" value="OUC95165.1"/>
    <property type="molecule type" value="Genomic_DNA"/>
</dbReference>
<dbReference type="CDD" id="cd01392">
    <property type="entry name" value="HTH_LacI"/>
    <property type="match status" value="1"/>
</dbReference>
<keyword evidence="3" id="KW-0804">Transcription</keyword>
<dbReference type="InterPro" id="IPR010982">
    <property type="entry name" value="Lambda_DNA-bd_dom_sf"/>
</dbReference>
<dbReference type="SUPFAM" id="SSF47413">
    <property type="entry name" value="lambda repressor-like DNA-binding domains"/>
    <property type="match status" value="1"/>
</dbReference>
<keyword evidence="1" id="KW-0805">Transcription regulation</keyword>
<dbReference type="Gene3D" id="1.10.260.40">
    <property type="entry name" value="lambda repressor-like DNA-binding domains"/>
    <property type="match status" value="1"/>
</dbReference>
<evidence type="ECO:0000256" key="3">
    <source>
        <dbReference type="ARBA" id="ARBA00023163"/>
    </source>
</evidence>
<dbReference type="RefSeq" id="WP_086574476.1">
    <property type="nucleotide sequence ID" value="NZ_NGFP01000087.1"/>
</dbReference>
<dbReference type="InterPro" id="IPR046335">
    <property type="entry name" value="LacI/GalR-like_sensor"/>
</dbReference>
<dbReference type="Pfam" id="PF00356">
    <property type="entry name" value="LacI"/>
    <property type="match status" value="1"/>
</dbReference>
<dbReference type="PANTHER" id="PTHR30146:SF109">
    <property type="entry name" value="HTH-TYPE TRANSCRIPTIONAL REGULATOR GALS"/>
    <property type="match status" value="1"/>
</dbReference>